<keyword evidence="3" id="KW-0949">S-adenosyl-L-methionine</keyword>
<gene>
    <name evidence="5" type="ORF">CBZ_24480</name>
</gene>
<dbReference type="InterPro" id="IPR041698">
    <property type="entry name" value="Methyltransf_25"/>
</dbReference>
<dbReference type="CDD" id="cd02440">
    <property type="entry name" value="AdoMet_MTases"/>
    <property type="match status" value="1"/>
</dbReference>
<keyword evidence="2 5" id="KW-0808">Transferase</keyword>
<evidence type="ECO:0000256" key="1">
    <source>
        <dbReference type="ARBA" id="ARBA00022603"/>
    </source>
</evidence>
<protein>
    <submittedName>
        <fullName evidence="5">Methyltransferase type 11</fullName>
    </submittedName>
</protein>
<sequence>MRITTVDQLLDLLDDLFDGRADATSRAASAHWDEVLARPGHPLAVDAPDAVLPVWRDAGLLPLGSLSTALDVGCGLGRNSRWLARQGLAVTGIDIAPGALARAATTEPAASVTYRDVDVLREPVPGAPFDLVYDSGCFHHLAPHRRISYLAALDRLVAPGGWFGLCTFAAGRMGAADDDATLLREGALGEGVGYTQDELRQVFAAYEPVWTGPMPGPGAVTEPVFAHDFLTVALFRRPAS</sequence>
<evidence type="ECO:0000313" key="6">
    <source>
        <dbReference type="Proteomes" id="UP000289954"/>
    </source>
</evidence>
<evidence type="ECO:0000313" key="5">
    <source>
        <dbReference type="EMBL" id="GCE77392.1"/>
    </source>
</evidence>
<dbReference type="OrthoDB" id="9805171at2"/>
<evidence type="ECO:0000259" key="4">
    <source>
        <dbReference type="Pfam" id="PF13649"/>
    </source>
</evidence>
<name>A0A402DTG4_9CELL</name>
<dbReference type="PANTHER" id="PTHR43464">
    <property type="entry name" value="METHYLTRANSFERASE"/>
    <property type="match status" value="1"/>
</dbReference>
<reference evidence="5 6" key="1">
    <citation type="submission" date="2019-01" db="EMBL/GenBank/DDBJ databases">
        <title>Draft genome sequence of Cellulomonas takizawaensis strain TKZ-21.</title>
        <authorList>
            <person name="Yamamura H."/>
            <person name="Hayashi T."/>
            <person name="Hamada M."/>
            <person name="Serisawa Y."/>
            <person name="Matsuyama K."/>
            <person name="Nakagawa Y."/>
            <person name="Otoguro M."/>
            <person name="Yanagida F."/>
            <person name="Hayakawa M."/>
        </authorList>
    </citation>
    <scope>NUCLEOTIDE SEQUENCE [LARGE SCALE GENOMIC DNA]</scope>
    <source>
        <strain evidence="5 6">NBRC12680</strain>
    </source>
</reference>
<dbReference type="Gene3D" id="3.40.50.150">
    <property type="entry name" value="Vaccinia Virus protein VP39"/>
    <property type="match status" value="1"/>
</dbReference>
<organism evidence="5 6">
    <name type="scientific">Cellulomonas biazotea</name>
    <dbReference type="NCBI Taxonomy" id="1709"/>
    <lineage>
        <taxon>Bacteria</taxon>
        <taxon>Bacillati</taxon>
        <taxon>Actinomycetota</taxon>
        <taxon>Actinomycetes</taxon>
        <taxon>Micrococcales</taxon>
        <taxon>Cellulomonadaceae</taxon>
        <taxon>Cellulomonas</taxon>
    </lineage>
</organism>
<evidence type="ECO:0000256" key="3">
    <source>
        <dbReference type="ARBA" id="ARBA00022691"/>
    </source>
</evidence>
<accession>A0A402DTG4</accession>
<dbReference type="InterPro" id="IPR029063">
    <property type="entry name" value="SAM-dependent_MTases_sf"/>
</dbReference>
<evidence type="ECO:0000256" key="2">
    <source>
        <dbReference type="ARBA" id="ARBA00022679"/>
    </source>
</evidence>
<dbReference type="Pfam" id="PF13649">
    <property type="entry name" value="Methyltransf_25"/>
    <property type="match status" value="1"/>
</dbReference>
<dbReference type="GO" id="GO:0032259">
    <property type="term" value="P:methylation"/>
    <property type="evidence" value="ECO:0007669"/>
    <property type="project" value="UniProtKB-KW"/>
</dbReference>
<dbReference type="GO" id="GO:0008168">
    <property type="term" value="F:methyltransferase activity"/>
    <property type="evidence" value="ECO:0007669"/>
    <property type="project" value="UniProtKB-KW"/>
</dbReference>
<dbReference type="RefSeq" id="WP_130781997.1">
    <property type="nucleotide sequence ID" value="NZ_BIMR01000204.1"/>
</dbReference>
<dbReference type="EMBL" id="BIMR01000204">
    <property type="protein sequence ID" value="GCE77392.1"/>
    <property type="molecule type" value="Genomic_DNA"/>
</dbReference>
<comment type="caution">
    <text evidence="5">The sequence shown here is derived from an EMBL/GenBank/DDBJ whole genome shotgun (WGS) entry which is preliminary data.</text>
</comment>
<dbReference type="Proteomes" id="UP000289954">
    <property type="component" value="Unassembled WGS sequence"/>
</dbReference>
<proteinExistence type="predicted"/>
<dbReference type="SUPFAM" id="SSF53335">
    <property type="entry name" value="S-adenosyl-L-methionine-dependent methyltransferases"/>
    <property type="match status" value="1"/>
</dbReference>
<dbReference type="PANTHER" id="PTHR43464:SF19">
    <property type="entry name" value="UBIQUINONE BIOSYNTHESIS O-METHYLTRANSFERASE, MITOCHONDRIAL"/>
    <property type="match status" value="1"/>
</dbReference>
<keyword evidence="6" id="KW-1185">Reference proteome</keyword>
<dbReference type="AlphaFoldDB" id="A0A402DTG4"/>
<feature type="domain" description="Methyltransferase" evidence="4">
    <location>
        <begin position="70"/>
        <end position="161"/>
    </location>
</feature>
<keyword evidence="1 5" id="KW-0489">Methyltransferase</keyword>